<dbReference type="Gene3D" id="3.40.960.10">
    <property type="entry name" value="VSR Endonuclease"/>
    <property type="match status" value="1"/>
</dbReference>
<keyword evidence="6 9" id="KW-0648">Protein biosynthesis</keyword>
<dbReference type="Pfam" id="PF04480">
    <property type="entry name" value="DUF559"/>
    <property type="match status" value="1"/>
</dbReference>
<dbReference type="InterPro" id="IPR009008">
    <property type="entry name" value="Val/Leu/Ile-tRNA-synth_edit"/>
</dbReference>
<evidence type="ECO:0000256" key="7">
    <source>
        <dbReference type="ARBA" id="ARBA00023146"/>
    </source>
</evidence>
<dbReference type="InterPro" id="IPR015413">
    <property type="entry name" value="Methionyl/Leucyl_tRNA_Synth"/>
</dbReference>
<evidence type="ECO:0000256" key="4">
    <source>
        <dbReference type="ARBA" id="ARBA00022741"/>
    </source>
</evidence>
<name>A0A0B7IIW3_9FLAO</name>
<evidence type="ECO:0000256" key="6">
    <source>
        <dbReference type="ARBA" id="ARBA00022917"/>
    </source>
</evidence>
<dbReference type="Gene3D" id="3.40.50.620">
    <property type="entry name" value="HUPs"/>
    <property type="match status" value="3"/>
</dbReference>
<feature type="domain" description="Aminoacyl-tRNA synthetase class Ia" evidence="12">
    <location>
        <begin position="862"/>
        <end position="894"/>
    </location>
</feature>
<dbReference type="InterPro" id="IPR002302">
    <property type="entry name" value="Leu-tRNA-ligase"/>
</dbReference>
<dbReference type="InterPro" id="IPR002300">
    <property type="entry name" value="aa-tRNA-synth_Ia"/>
</dbReference>
<dbReference type="PRINTS" id="PR00985">
    <property type="entry name" value="TRNASYNTHLEU"/>
</dbReference>
<dbReference type="InterPro" id="IPR007569">
    <property type="entry name" value="DUF559"/>
</dbReference>
<dbReference type="Pfam" id="PF09334">
    <property type="entry name" value="tRNA-synt_1g"/>
    <property type="match status" value="1"/>
</dbReference>
<evidence type="ECO:0000313" key="17">
    <source>
        <dbReference type="EMBL" id="CEN51811.1"/>
    </source>
</evidence>
<protein>
    <recommendedName>
        <fullName evidence="9">Leucine--tRNA ligase</fullName>
        <ecNumber evidence="9">6.1.1.4</ecNumber>
    </recommendedName>
    <alternativeName>
        <fullName evidence="9">Leucyl-tRNA synthetase</fullName>
        <shortName evidence="9">LeuRS</shortName>
    </alternativeName>
</protein>
<keyword evidence="3 9" id="KW-0436">Ligase</keyword>
<evidence type="ECO:0000256" key="11">
    <source>
        <dbReference type="SAM" id="MobiDB-lite"/>
    </source>
</evidence>
<evidence type="ECO:0000256" key="9">
    <source>
        <dbReference type="HAMAP-Rule" id="MF_00049"/>
    </source>
</evidence>
<dbReference type="FunFam" id="3.40.50.620:FF:000056">
    <property type="entry name" value="Leucine--tRNA ligase"/>
    <property type="match status" value="1"/>
</dbReference>
<dbReference type="InterPro" id="IPR013155">
    <property type="entry name" value="M/V/L/I-tRNA-synth_anticd-bd"/>
</dbReference>
<feature type="domain" description="Leucyl-tRNA synthetase editing" evidence="16">
    <location>
        <begin position="447"/>
        <end position="614"/>
    </location>
</feature>
<feature type="domain" description="Methionyl/Leucyl tRNA synthetase" evidence="15">
    <location>
        <begin position="38"/>
        <end position="143"/>
    </location>
</feature>
<feature type="domain" description="DUF559" evidence="13">
    <location>
        <begin position="320"/>
        <end position="425"/>
    </location>
</feature>
<dbReference type="SUPFAM" id="SSF52374">
    <property type="entry name" value="Nucleotidylyl transferase"/>
    <property type="match status" value="1"/>
</dbReference>
<feature type="domain" description="Methionyl/Valyl/Leucyl/Isoleucyl-tRNA synthetase anticodon-binding" evidence="14">
    <location>
        <begin position="946"/>
        <end position="1059"/>
    </location>
</feature>
<organism evidence="17 18">
    <name type="scientific">Capnocytophaga canimorsus</name>
    <dbReference type="NCBI Taxonomy" id="28188"/>
    <lineage>
        <taxon>Bacteria</taxon>
        <taxon>Pseudomonadati</taxon>
        <taxon>Bacteroidota</taxon>
        <taxon>Flavobacteriia</taxon>
        <taxon>Flavobacteriales</taxon>
        <taxon>Flavobacteriaceae</taxon>
        <taxon>Capnocytophaga</taxon>
    </lineage>
</organism>
<dbReference type="HAMAP" id="MF_00049_B">
    <property type="entry name" value="Leu_tRNA_synth_B"/>
    <property type="match status" value="1"/>
</dbReference>
<dbReference type="InterPro" id="IPR009080">
    <property type="entry name" value="tRNAsynth_Ia_anticodon-bd"/>
</dbReference>
<comment type="subcellular location">
    <subcellularLocation>
        <location evidence="9">Cytoplasm</location>
    </subcellularLocation>
</comment>
<dbReference type="EC" id="6.1.1.4" evidence="9"/>
<dbReference type="Pfam" id="PF00133">
    <property type="entry name" value="tRNA-synt_1"/>
    <property type="match status" value="1"/>
</dbReference>
<gene>
    <name evidence="9 17" type="primary">leuS</name>
    <name evidence="17" type="ORF">CCAN11_2360007</name>
</gene>
<dbReference type="FunFam" id="3.40.50.620:FF:000060">
    <property type="entry name" value="Leucine--tRNA ligase"/>
    <property type="match status" value="1"/>
</dbReference>
<dbReference type="InterPro" id="IPR001412">
    <property type="entry name" value="aa-tRNA-synth_I_CS"/>
</dbReference>
<evidence type="ECO:0000256" key="8">
    <source>
        <dbReference type="ARBA" id="ARBA00047469"/>
    </source>
</evidence>
<dbReference type="GO" id="GO:0004823">
    <property type="term" value="F:leucine-tRNA ligase activity"/>
    <property type="evidence" value="ECO:0007669"/>
    <property type="project" value="UniProtKB-UniRule"/>
</dbReference>
<dbReference type="GO" id="GO:0006429">
    <property type="term" value="P:leucyl-tRNA aminoacylation"/>
    <property type="evidence" value="ECO:0007669"/>
    <property type="project" value="UniProtKB-UniRule"/>
</dbReference>
<dbReference type="SUPFAM" id="SSF50677">
    <property type="entry name" value="ValRS/IleRS/LeuRS editing domain"/>
    <property type="match status" value="1"/>
</dbReference>
<accession>A0A0B7IIW3</accession>
<dbReference type="PROSITE" id="PS00178">
    <property type="entry name" value="AA_TRNA_LIGASE_I"/>
    <property type="match status" value="1"/>
</dbReference>
<reference evidence="18" key="1">
    <citation type="submission" date="2015-01" db="EMBL/GenBank/DDBJ databases">
        <authorList>
            <person name="MANFREDI Pablo"/>
        </authorList>
    </citation>
    <scope>NUCLEOTIDE SEQUENCE [LARGE SCALE GENOMIC DNA]</scope>
    <source>
        <strain evidence="18">Cc11</strain>
    </source>
</reference>
<dbReference type="Pfam" id="PF13603">
    <property type="entry name" value="tRNA-synt_1_2"/>
    <property type="match status" value="1"/>
</dbReference>
<dbReference type="Gene3D" id="1.10.730.10">
    <property type="entry name" value="Isoleucyl-tRNA Synthetase, Domain 1"/>
    <property type="match status" value="1"/>
</dbReference>
<dbReference type="CDD" id="cd07958">
    <property type="entry name" value="Anticodon_Ia_Leu_BEm"/>
    <property type="match status" value="1"/>
</dbReference>
<evidence type="ECO:0000259" key="13">
    <source>
        <dbReference type="Pfam" id="PF04480"/>
    </source>
</evidence>
<evidence type="ECO:0000256" key="10">
    <source>
        <dbReference type="RuleBase" id="RU363035"/>
    </source>
</evidence>
<dbReference type="Proteomes" id="UP000039370">
    <property type="component" value="Unassembled WGS sequence"/>
</dbReference>
<dbReference type="NCBIfam" id="TIGR00396">
    <property type="entry name" value="leuS_bact"/>
    <property type="match status" value="1"/>
</dbReference>
<comment type="catalytic activity">
    <reaction evidence="8 9">
        <text>tRNA(Leu) + L-leucine + ATP = L-leucyl-tRNA(Leu) + AMP + diphosphate</text>
        <dbReference type="Rhea" id="RHEA:11688"/>
        <dbReference type="Rhea" id="RHEA-COMP:9613"/>
        <dbReference type="Rhea" id="RHEA-COMP:9622"/>
        <dbReference type="ChEBI" id="CHEBI:30616"/>
        <dbReference type="ChEBI" id="CHEBI:33019"/>
        <dbReference type="ChEBI" id="CHEBI:57427"/>
        <dbReference type="ChEBI" id="CHEBI:78442"/>
        <dbReference type="ChEBI" id="CHEBI:78494"/>
        <dbReference type="ChEBI" id="CHEBI:456215"/>
        <dbReference type="EC" id="6.1.1.4"/>
    </reaction>
</comment>
<dbReference type="InterPro" id="IPR025709">
    <property type="entry name" value="Leu_tRNA-synth_edit"/>
</dbReference>
<keyword evidence="4 9" id="KW-0547">Nucleotide-binding</keyword>
<dbReference type="GO" id="GO:0005524">
    <property type="term" value="F:ATP binding"/>
    <property type="evidence" value="ECO:0007669"/>
    <property type="project" value="UniProtKB-UniRule"/>
</dbReference>
<dbReference type="SUPFAM" id="SSF47323">
    <property type="entry name" value="Anticodon-binding domain of a subclass of class I aminoacyl-tRNA synthetases"/>
    <property type="match status" value="1"/>
</dbReference>
<evidence type="ECO:0000256" key="3">
    <source>
        <dbReference type="ARBA" id="ARBA00022598"/>
    </source>
</evidence>
<comment type="similarity">
    <text evidence="1 9 10">Belongs to the class-I aminoacyl-tRNA synthetase family.</text>
</comment>
<evidence type="ECO:0000259" key="15">
    <source>
        <dbReference type="Pfam" id="PF09334"/>
    </source>
</evidence>
<evidence type="ECO:0000313" key="18">
    <source>
        <dbReference type="Proteomes" id="UP000039370"/>
    </source>
</evidence>
<dbReference type="GO" id="GO:0002161">
    <property type="term" value="F:aminoacyl-tRNA deacylase activity"/>
    <property type="evidence" value="ECO:0007669"/>
    <property type="project" value="InterPro"/>
</dbReference>
<evidence type="ECO:0000256" key="5">
    <source>
        <dbReference type="ARBA" id="ARBA00022840"/>
    </source>
</evidence>
<evidence type="ECO:0000256" key="2">
    <source>
        <dbReference type="ARBA" id="ARBA00022490"/>
    </source>
</evidence>
<dbReference type="CDD" id="cd01038">
    <property type="entry name" value="Endonuclease_DUF559"/>
    <property type="match status" value="1"/>
</dbReference>
<dbReference type="AlphaFoldDB" id="A0A0B7IIW3"/>
<proteinExistence type="inferred from homology"/>
<comment type="caution">
    <text evidence="9">Lacks conserved residue(s) required for the propagation of feature annotation.</text>
</comment>
<keyword evidence="7 9" id="KW-0030">Aminoacyl-tRNA synthetase</keyword>
<dbReference type="SUPFAM" id="SSF52980">
    <property type="entry name" value="Restriction endonuclease-like"/>
    <property type="match status" value="1"/>
</dbReference>
<dbReference type="InterPro" id="IPR047216">
    <property type="entry name" value="Endonuclease_DUF559_bact"/>
</dbReference>
<keyword evidence="2 9" id="KW-0963">Cytoplasm</keyword>
<dbReference type="FunFam" id="1.10.730.10:FF:000011">
    <property type="entry name" value="Leucine--tRNA ligase chloroplastic/mitochondrial"/>
    <property type="match status" value="1"/>
</dbReference>
<keyword evidence="5 9" id="KW-0067">ATP-binding</keyword>
<feature type="region of interest" description="Disordered" evidence="11">
    <location>
        <begin position="291"/>
        <end position="311"/>
    </location>
</feature>
<evidence type="ECO:0000259" key="12">
    <source>
        <dbReference type="Pfam" id="PF00133"/>
    </source>
</evidence>
<sequence>MNYNHKDIEAKWQEYWAKNQTFKTENHSEKPKFYVLDMFPYPSGAGLHVGHPLGYIASDIFARYKRHKGFNVLHPQGYDSFGLPAEQYAIQTGQHPEKTTRENIARYREQLDKIGFSFDWSREVRTSNADYYKWTQWIFIQLFHSWYNNTTNKAEDIQTLVQHFEKFGTENLNAAQTEELHFTAEQWKNYSEEEKQNILLNYRLAFRAETTVNWCPALGTVLANDEVVNGVSERGGYPVFQKKMTQWSMRITAYSERLLQGLETVDWSESVKESQRNWIGKSKGAKIIFPLAPEGGTNPKSDKSSKQGYMTGGNNAHLLAEKAKDLRNNMTQAETILWEELKSKKLDDKFRRQHVIGDYIVDFVCLAKRLIVEVDGGYHNAENQQILDKERTDFLNEFGFEVIRFTNEEVIADLENVLQKIQEKLALKVDVREEISVSASVCPPSGERGIEVFTTRPDTIFGVTYLTLAPEHELVLQITTEAQKQAVLDYIEATSKRSERDRMADTKTISGVFTGAYAVCPATGYYLPIWIGDYVLAGYGTGAVMAVPAGDERDYAFAKHFVGAEGMPEIINIFDKDISENAFTEKGGFKLQNSDFLNGMDYEEATEKILEELEKTGVGKAKINYRQRDAIFSRQRYWGEPVPVYYKNGVPYTLPLSALPLELPEVEKYLPTEDGDPPLGNAKEYAWNEAEEKIVSTDLIDNQSVFPLELSTMPGWAGSSWYWLRYMDAHNEKEFASQESLNYWQNVDLYIGGSEHATGHLLYSRFWNKFLKDRGFIQAEEPFQKMINQGMILGTSAFVYRLEGTNTFISKGQIGDKKVQAIHADVSLVNTSSELDIEGFKQWRPDFADAEFILDENGKYIVGHEVEKMSKSKYNVVNPDDICEQYGADTLRLYEMFLGPLEQAKPWNTAGITGVSGFLKKFYNLYFDGDAVSISDEEPTKEEYKILHTLIKKVEYDIENFSFNTSVSAFMIAVNELQKIKCNKRAILEPMAVLISPYAPHIAEELWEVLGHNESISRVPFPTFEEKYLVESTKEYPVSFNGKVRFKIELPLDLPNEEVEKIILADERTQAQLGGNPPKKIIVVKGKIVNVVV</sequence>
<dbReference type="InterPro" id="IPR011335">
    <property type="entry name" value="Restrct_endonuc-II-like"/>
</dbReference>
<dbReference type="InterPro" id="IPR014729">
    <property type="entry name" value="Rossmann-like_a/b/a_fold"/>
</dbReference>
<dbReference type="PANTHER" id="PTHR43740">
    <property type="entry name" value="LEUCYL-TRNA SYNTHETASE"/>
    <property type="match status" value="1"/>
</dbReference>
<evidence type="ECO:0000256" key="1">
    <source>
        <dbReference type="ARBA" id="ARBA00005594"/>
    </source>
</evidence>
<dbReference type="PANTHER" id="PTHR43740:SF2">
    <property type="entry name" value="LEUCINE--TRNA LIGASE, MITOCHONDRIAL"/>
    <property type="match status" value="1"/>
</dbReference>
<feature type="short sequence motif" description="'KMSKS' region" evidence="9">
    <location>
        <begin position="868"/>
        <end position="872"/>
    </location>
</feature>
<dbReference type="EMBL" id="CDOK01000153">
    <property type="protein sequence ID" value="CEN51811.1"/>
    <property type="molecule type" value="Genomic_DNA"/>
</dbReference>
<dbReference type="Pfam" id="PF08264">
    <property type="entry name" value="Anticodon_1"/>
    <property type="match status" value="1"/>
</dbReference>
<evidence type="ECO:0000259" key="16">
    <source>
        <dbReference type="Pfam" id="PF13603"/>
    </source>
</evidence>
<evidence type="ECO:0000259" key="14">
    <source>
        <dbReference type="Pfam" id="PF08264"/>
    </source>
</evidence>
<dbReference type="GO" id="GO:0005829">
    <property type="term" value="C:cytosol"/>
    <property type="evidence" value="ECO:0007669"/>
    <property type="project" value="TreeGrafter"/>
</dbReference>
<feature type="binding site" evidence="9">
    <location>
        <position position="871"/>
    </location>
    <ligand>
        <name>ATP</name>
        <dbReference type="ChEBI" id="CHEBI:30616"/>
    </ligand>
</feature>